<dbReference type="InterPro" id="IPR028081">
    <property type="entry name" value="Leu-bd"/>
</dbReference>
<feature type="domain" description="Leucine-binding protein" evidence="6">
    <location>
        <begin position="24"/>
        <end position="365"/>
    </location>
</feature>
<dbReference type="Proteomes" id="UP001556692">
    <property type="component" value="Unassembled WGS sequence"/>
</dbReference>
<evidence type="ECO:0000256" key="1">
    <source>
        <dbReference type="ARBA" id="ARBA00010062"/>
    </source>
</evidence>
<dbReference type="InterPro" id="IPR000709">
    <property type="entry name" value="Leu_Ile_Val-bd"/>
</dbReference>
<feature type="chain" id="PRO_5045964912" evidence="5">
    <location>
        <begin position="23"/>
        <end position="376"/>
    </location>
</feature>
<evidence type="ECO:0000259" key="6">
    <source>
        <dbReference type="Pfam" id="PF13458"/>
    </source>
</evidence>
<feature type="signal peptide" evidence="5">
    <location>
        <begin position="1"/>
        <end position="22"/>
    </location>
</feature>
<keyword evidence="3 5" id="KW-0732">Signal</keyword>
<dbReference type="EMBL" id="JBDPGJ010000002">
    <property type="protein sequence ID" value="MEX0405896.1"/>
    <property type="molecule type" value="Genomic_DNA"/>
</dbReference>
<evidence type="ECO:0000256" key="4">
    <source>
        <dbReference type="ARBA" id="ARBA00022970"/>
    </source>
</evidence>
<dbReference type="Gene3D" id="3.40.50.2300">
    <property type="match status" value="2"/>
</dbReference>
<dbReference type="PANTHER" id="PTHR30483">
    <property type="entry name" value="LEUCINE-SPECIFIC-BINDING PROTEIN"/>
    <property type="match status" value="1"/>
</dbReference>
<protein>
    <submittedName>
        <fullName evidence="7">ABC transporter substrate-binding protein</fullName>
    </submittedName>
</protein>
<evidence type="ECO:0000256" key="3">
    <source>
        <dbReference type="ARBA" id="ARBA00022729"/>
    </source>
</evidence>
<dbReference type="PANTHER" id="PTHR30483:SF6">
    <property type="entry name" value="PERIPLASMIC BINDING PROTEIN OF ABC TRANSPORTER FOR NATURAL AMINO ACIDS"/>
    <property type="match status" value="1"/>
</dbReference>
<dbReference type="Pfam" id="PF13458">
    <property type="entry name" value="Peripla_BP_6"/>
    <property type="match status" value="1"/>
</dbReference>
<comment type="caution">
    <text evidence="7">The sequence shown here is derived from an EMBL/GenBank/DDBJ whole genome shotgun (WGS) entry which is preliminary data.</text>
</comment>
<dbReference type="PRINTS" id="PR00337">
    <property type="entry name" value="LEUILEVALBP"/>
</dbReference>
<comment type="similarity">
    <text evidence="1">Belongs to the leucine-binding protein family.</text>
</comment>
<dbReference type="InterPro" id="IPR028082">
    <property type="entry name" value="Peripla_BP_I"/>
</dbReference>
<dbReference type="SUPFAM" id="SSF53822">
    <property type="entry name" value="Periplasmic binding protein-like I"/>
    <property type="match status" value="1"/>
</dbReference>
<keyword evidence="2" id="KW-0813">Transport</keyword>
<evidence type="ECO:0000313" key="7">
    <source>
        <dbReference type="EMBL" id="MEX0405896.1"/>
    </source>
</evidence>
<evidence type="ECO:0000256" key="2">
    <source>
        <dbReference type="ARBA" id="ARBA00022448"/>
    </source>
</evidence>
<sequence>MIRNFALAALVAAGLGVTAASAETIKLGNVAELSGSGATVGKAWTDAITMGVEEINAAGGVLGNQLELSSYDSQTDAQTSRALVQKAIDDGAFLILGTVYSGSTIVNMLVTQQQGIPQIVGSEAPAITQKGNPFIFRSSFGAHKSMPKIADYLKNGLGVSKVAVSWVNNEFGKGGHDAFVKEVTDRGIEVVADVSSEVAQADFAADVAKLKGSGAEAIFVYLHEEESARILRELNKQGVDVPIVGETTLLNQKVVELAGEAANGIMGHVGLTVDAPNPEIQEFGKRFSEKYGYKADHNAMKGYVAIYAAKTAIERAGELDRQKVADTLHSMTVKVSEVPNILLDVSWDETGEVSRESFLVEIQDGKSVVKDTLPAN</sequence>
<dbReference type="InterPro" id="IPR051010">
    <property type="entry name" value="BCAA_transport"/>
</dbReference>
<evidence type="ECO:0000256" key="5">
    <source>
        <dbReference type="SAM" id="SignalP"/>
    </source>
</evidence>
<evidence type="ECO:0000313" key="8">
    <source>
        <dbReference type="Proteomes" id="UP001556692"/>
    </source>
</evidence>
<reference evidence="7 8" key="1">
    <citation type="submission" date="2024-05" db="EMBL/GenBank/DDBJ databases">
        <authorList>
            <person name="Jiang F."/>
        </authorList>
    </citation>
    <scope>NUCLEOTIDE SEQUENCE [LARGE SCALE GENOMIC DNA]</scope>
    <source>
        <strain evidence="7 8">LZ166</strain>
    </source>
</reference>
<name>A0ABV3SGN7_9HYPH</name>
<organism evidence="7 8">
    <name type="scientific">Aquibium pacificus</name>
    <dbReference type="NCBI Taxonomy" id="3153579"/>
    <lineage>
        <taxon>Bacteria</taxon>
        <taxon>Pseudomonadati</taxon>
        <taxon>Pseudomonadota</taxon>
        <taxon>Alphaproteobacteria</taxon>
        <taxon>Hyphomicrobiales</taxon>
        <taxon>Phyllobacteriaceae</taxon>
        <taxon>Aquibium</taxon>
    </lineage>
</organism>
<gene>
    <name evidence="7" type="ORF">ABGN05_09510</name>
</gene>
<keyword evidence="8" id="KW-1185">Reference proteome</keyword>
<dbReference type="RefSeq" id="WP_367953769.1">
    <property type="nucleotide sequence ID" value="NZ_JBDPGJ010000002.1"/>
</dbReference>
<keyword evidence="4" id="KW-0029">Amino-acid transport</keyword>
<proteinExistence type="inferred from homology"/>
<accession>A0ABV3SGN7</accession>